<name>A0A927MYB4_9ACTN</name>
<accession>A0A927MYB4</accession>
<keyword evidence="2" id="KW-1185">Reference proteome</keyword>
<dbReference type="AlphaFoldDB" id="A0A927MYB4"/>
<proteinExistence type="predicted"/>
<comment type="caution">
    <text evidence="1">The sequence shown here is derived from an EMBL/GenBank/DDBJ whole genome shotgun (WGS) entry which is preliminary data.</text>
</comment>
<protein>
    <submittedName>
        <fullName evidence="1">Uncharacterized protein</fullName>
    </submittedName>
</protein>
<dbReference type="EMBL" id="JADBEM010000001">
    <property type="protein sequence ID" value="MBE1606958.1"/>
    <property type="molecule type" value="Genomic_DNA"/>
</dbReference>
<dbReference type="Proteomes" id="UP000638648">
    <property type="component" value="Unassembled WGS sequence"/>
</dbReference>
<reference evidence="1" key="1">
    <citation type="submission" date="2020-10" db="EMBL/GenBank/DDBJ databases">
        <title>Sequencing the genomes of 1000 actinobacteria strains.</title>
        <authorList>
            <person name="Klenk H.-P."/>
        </authorList>
    </citation>
    <scope>NUCLEOTIDE SEQUENCE</scope>
    <source>
        <strain evidence="1">DSM 45354</strain>
    </source>
</reference>
<evidence type="ECO:0000313" key="2">
    <source>
        <dbReference type="Proteomes" id="UP000638648"/>
    </source>
</evidence>
<dbReference type="RefSeq" id="WP_192750981.1">
    <property type="nucleotide sequence ID" value="NZ_BAABJL010000069.1"/>
</dbReference>
<sequence length="53" mass="5768">MAAPEAKKAVDDAFAQICPNRHPGPVCTASRYWDGCARLLPADLLNDLLDEKV</sequence>
<evidence type="ECO:0000313" key="1">
    <source>
        <dbReference type="EMBL" id="MBE1606958.1"/>
    </source>
</evidence>
<gene>
    <name evidence="1" type="ORF">HEB94_003806</name>
</gene>
<organism evidence="1 2">
    <name type="scientific">Actinopolymorpha pittospori</name>
    <dbReference type="NCBI Taxonomy" id="648752"/>
    <lineage>
        <taxon>Bacteria</taxon>
        <taxon>Bacillati</taxon>
        <taxon>Actinomycetota</taxon>
        <taxon>Actinomycetes</taxon>
        <taxon>Propionibacteriales</taxon>
        <taxon>Actinopolymorphaceae</taxon>
        <taxon>Actinopolymorpha</taxon>
    </lineage>
</organism>